<dbReference type="InterPro" id="IPR038109">
    <property type="entry name" value="DNA_bind_recomb_sf"/>
</dbReference>
<dbReference type="PROSITE" id="PS51737">
    <property type="entry name" value="RECOMBINASE_DNA_BIND"/>
    <property type="match status" value="1"/>
</dbReference>
<evidence type="ECO:0000313" key="4">
    <source>
        <dbReference type="Proteomes" id="UP000241206"/>
    </source>
</evidence>
<feature type="domain" description="Recombinase" evidence="2">
    <location>
        <begin position="154"/>
        <end position="290"/>
    </location>
</feature>
<dbReference type="InterPro" id="IPR050639">
    <property type="entry name" value="SSR_resolvase"/>
</dbReference>
<dbReference type="EMBL" id="PHHF01000032">
    <property type="protein sequence ID" value="PTD24423.1"/>
    <property type="molecule type" value="Genomic_DNA"/>
</dbReference>
<keyword evidence="4" id="KW-1185">Reference proteome</keyword>
<organism evidence="3 4">
    <name type="scientific">Edaphosphingomonas fennica</name>
    <dbReference type="NCBI Taxonomy" id="114404"/>
    <lineage>
        <taxon>Bacteria</taxon>
        <taxon>Pseudomonadati</taxon>
        <taxon>Pseudomonadota</taxon>
        <taxon>Alphaproteobacteria</taxon>
        <taxon>Sphingomonadales</taxon>
        <taxon>Rhizorhabdaceae</taxon>
        <taxon>Edaphosphingomonas</taxon>
    </lineage>
</organism>
<protein>
    <submittedName>
        <fullName evidence="3">Recombinase family protein</fullName>
    </submittedName>
</protein>
<name>A0A2T4I4G9_9SPHN</name>
<sequence length="541" mass="59154">MPDLRRAVIYARYSTDLQTEKSIADQLADCRAFAKREGFKVVGEYHDAAKSGASIMGREGLQDLLAAAYSGQCDAVIVEHQDRLSRDQEDTAHVYKRLKHHGVKLLEVHGGEANTMTVGMKAIVAEMYREDNILKVRRGMKGLIGEGKTAGGRAYGYTPNPANRGAPMIVPEQAEIVRRIFQAYHDGKSPKAICRDLNAEGIDAPRGKLWAPSALYGFAERGTGMLRNPIYKGVIVWNKVRMVKDPDTGKRISRPNPKSEWLSANAPELEIVPPDLFDAVQAQLAARSNPGAPVRQRRPVRLLSGLLKCAACGSGMSVAGVDKSGRPRLRCSAHTNSGTCPNPQTFYLGDVETLVIDTLADELATAEQVNRYAKAWLEGRHKEAAKDIARRTKAETRMKAIGKELERITTMMIKGLGDEQALDTASKELGAERDRLKAELDREPPASNIAIHPTAVAAFAKSLTTSRDYLHSAKAKRELTLHNLHDRGDLHHLVREVVASVTLSRDEDGRMCAEVATWLDHFTVEGRQPAGGCQSGSGGGT</sequence>
<accession>A0A2T4I4G9</accession>
<dbReference type="InterPro" id="IPR025827">
    <property type="entry name" value="Zn_ribbon_recom_dom"/>
</dbReference>
<gene>
    <name evidence="3" type="ORF">CV103_07375</name>
</gene>
<dbReference type="SMART" id="SM00857">
    <property type="entry name" value="Resolvase"/>
    <property type="match status" value="1"/>
</dbReference>
<evidence type="ECO:0000259" key="2">
    <source>
        <dbReference type="PROSITE" id="PS51737"/>
    </source>
</evidence>
<reference evidence="3 4" key="1">
    <citation type="submission" date="2017-11" db="EMBL/GenBank/DDBJ databases">
        <title>Sphingomonas oleivorans sp. nov., isolated from oil-contaminated soil.</title>
        <authorList>
            <person name="Wang L."/>
            <person name="Chen L."/>
        </authorList>
    </citation>
    <scope>NUCLEOTIDE SEQUENCE [LARGE SCALE GENOMIC DNA]</scope>
    <source>
        <strain evidence="3 4">K101</strain>
    </source>
</reference>
<dbReference type="PANTHER" id="PTHR30461:SF23">
    <property type="entry name" value="DNA RECOMBINASE-RELATED"/>
    <property type="match status" value="1"/>
</dbReference>
<proteinExistence type="predicted"/>
<dbReference type="PANTHER" id="PTHR30461">
    <property type="entry name" value="DNA-INVERTASE FROM LAMBDOID PROPHAGE"/>
    <property type="match status" value="1"/>
</dbReference>
<dbReference type="InterPro" id="IPR011109">
    <property type="entry name" value="DNA_bind_recombinase_dom"/>
</dbReference>
<dbReference type="PROSITE" id="PS51736">
    <property type="entry name" value="RECOMBINASES_3"/>
    <property type="match status" value="1"/>
</dbReference>
<dbReference type="GO" id="GO:0000150">
    <property type="term" value="F:DNA strand exchange activity"/>
    <property type="evidence" value="ECO:0007669"/>
    <property type="project" value="InterPro"/>
</dbReference>
<comment type="caution">
    <text evidence="3">The sequence shown here is derived from an EMBL/GenBank/DDBJ whole genome shotgun (WGS) entry which is preliminary data.</text>
</comment>
<dbReference type="Pfam" id="PF00239">
    <property type="entry name" value="Resolvase"/>
    <property type="match status" value="1"/>
</dbReference>
<dbReference type="InterPro" id="IPR036162">
    <property type="entry name" value="Resolvase-like_N_sf"/>
</dbReference>
<dbReference type="SUPFAM" id="SSF53041">
    <property type="entry name" value="Resolvase-like"/>
    <property type="match status" value="1"/>
</dbReference>
<dbReference type="Proteomes" id="UP000241206">
    <property type="component" value="Unassembled WGS sequence"/>
</dbReference>
<dbReference type="Gene3D" id="3.40.50.1390">
    <property type="entry name" value="Resolvase, N-terminal catalytic domain"/>
    <property type="match status" value="1"/>
</dbReference>
<dbReference type="InterPro" id="IPR006119">
    <property type="entry name" value="Resolv_N"/>
</dbReference>
<dbReference type="GO" id="GO:0003677">
    <property type="term" value="F:DNA binding"/>
    <property type="evidence" value="ECO:0007669"/>
    <property type="project" value="InterPro"/>
</dbReference>
<dbReference type="Pfam" id="PF13408">
    <property type="entry name" value="Zn_ribbon_recom"/>
    <property type="match status" value="1"/>
</dbReference>
<evidence type="ECO:0000259" key="1">
    <source>
        <dbReference type="PROSITE" id="PS51736"/>
    </source>
</evidence>
<evidence type="ECO:0000313" key="3">
    <source>
        <dbReference type="EMBL" id="PTD24423.1"/>
    </source>
</evidence>
<dbReference type="AlphaFoldDB" id="A0A2T4I4G9"/>
<feature type="domain" description="Resolvase/invertase-type recombinase catalytic" evidence="1">
    <location>
        <begin position="6"/>
        <end position="150"/>
    </location>
</feature>
<dbReference type="Gene3D" id="3.90.1750.20">
    <property type="entry name" value="Putative Large Serine Recombinase, Chain B, Domain 2"/>
    <property type="match status" value="1"/>
</dbReference>
<dbReference type="Pfam" id="PF07508">
    <property type="entry name" value="Recombinase"/>
    <property type="match status" value="1"/>
</dbReference>
<dbReference type="CDD" id="cd00338">
    <property type="entry name" value="Ser_Recombinase"/>
    <property type="match status" value="1"/>
</dbReference>
<dbReference type="RefSeq" id="WP_107394504.1">
    <property type="nucleotide sequence ID" value="NZ_PHHF01000032.1"/>
</dbReference>